<dbReference type="Pfam" id="PF13279">
    <property type="entry name" value="4HBT_2"/>
    <property type="match status" value="1"/>
</dbReference>
<dbReference type="Pfam" id="PF13673">
    <property type="entry name" value="Acetyltransf_10"/>
    <property type="match status" value="1"/>
</dbReference>
<sequence>MNSSLQDFRFLHPLRVRWSEVDMQKIVFNAHYLMYLDTAMGAYWRELALPYTDTMASLEGDLFVKKATLDYHAPALYDELLQVGLRLESIGNSSLRYAGAVFHNGALLVSAELIYVFADPASRTSRQVPTALRKVLSDFEAGAPMIKTITGSWQALGESITPLRNSVFVNEQKISPALVYDDADESAIHAAVVNGLGRVVSSGRLLVHAPGTGRIGRMATDPALRGQGLAREVLHALMNASKQRGDRAIVLHAQASASGFYRKEGFEPVGPEFEEAGIAHQEMEIRWT</sequence>
<dbReference type="NCBIfam" id="TIGR00051">
    <property type="entry name" value="YbgC/FadM family acyl-CoA thioesterase"/>
    <property type="match status" value="1"/>
</dbReference>
<keyword evidence="5" id="KW-1185">Reference proteome</keyword>
<protein>
    <submittedName>
        <fullName evidence="4">YbgC/FadM family acyl-CoA thioesterase</fullName>
        <ecNumber evidence="4">3.1.2.-</ecNumber>
    </submittedName>
</protein>
<dbReference type="EMBL" id="JAVBIK010000001">
    <property type="protein sequence ID" value="MDT7517172.1"/>
    <property type="molecule type" value="Genomic_DNA"/>
</dbReference>
<comment type="caution">
    <text evidence="4">The sequence shown here is derived from an EMBL/GenBank/DDBJ whole genome shotgun (WGS) entry which is preliminary data.</text>
</comment>
<dbReference type="PANTHER" id="PTHR31793">
    <property type="entry name" value="4-HYDROXYBENZOYL-COA THIOESTERASE FAMILY MEMBER"/>
    <property type="match status" value="1"/>
</dbReference>
<dbReference type="PROSITE" id="PS51186">
    <property type="entry name" value="GNAT"/>
    <property type="match status" value="1"/>
</dbReference>
<evidence type="ECO:0000313" key="4">
    <source>
        <dbReference type="EMBL" id="MDT7517172.1"/>
    </source>
</evidence>
<dbReference type="RefSeq" id="WP_313873025.1">
    <property type="nucleotide sequence ID" value="NZ_JAVBIK010000001.1"/>
</dbReference>
<organism evidence="4 5">
    <name type="scientific">Rhodoferax potami</name>
    <dbReference type="NCBI Taxonomy" id="3068338"/>
    <lineage>
        <taxon>Bacteria</taxon>
        <taxon>Pseudomonadati</taxon>
        <taxon>Pseudomonadota</taxon>
        <taxon>Betaproteobacteria</taxon>
        <taxon>Burkholderiales</taxon>
        <taxon>Comamonadaceae</taxon>
        <taxon>Rhodoferax</taxon>
    </lineage>
</organism>
<evidence type="ECO:0000256" key="1">
    <source>
        <dbReference type="ARBA" id="ARBA00005953"/>
    </source>
</evidence>
<gene>
    <name evidence="4" type="ORF">RAE19_00160</name>
</gene>
<dbReference type="EC" id="3.1.2.-" evidence="4"/>
<dbReference type="InterPro" id="IPR029069">
    <property type="entry name" value="HotDog_dom_sf"/>
</dbReference>
<proteinExistence type="inferred from homology"/>
<dbReference type="InterPro" id="IPR050563">
    <property type="entry name" value="4-hydroxybenzoyl-CoA_TE"/>
</dbReference>
<keyword evidence="2 4" id="KW-0378">Hydrolase</keyword>
<dbReference type="InterPro" id="IPR006684">
    <property type="entry name" value="YbgC/YbaW"/>
</dbReference>
<dbReference type="PANTHER" id="PTHR31793:SF27">
    <property type="entry name" value="NOVEL THIOESTERASE SUPERFAMILY DOMAIN AND SAPOSIN A-TYPE DOMAIN CONTAINING PROTEIN (0610012H03RIK)"/>
    <property type="match status" value="1"/>
</dbReference>
<evidence type="ECO:0000259" key="3">
    <source>
        <dbReference type="PROSITE" id="PS51186"/>
    </source>
</evidence>
<dbReference type="CDD" id="cd04301">
    <property type="entry name" value="NAT_SF"/>
    <property type="match status" value="1"/>
</dbReference>
<evidence type="ECO:0000313" key="5">
    <source>
        <dbReference type="Proteomes" id="UP001321700"/>
    </source>
</evidence>
<feature type="domain" description="N-acetyltransferase" evidence="3">
    <location>
        <begin position="144"/>
        <end position="288"/>
    </location>
</feature>
<dbReference type="Gene3D" id="3.40.630.30">
    <property type="match status" value="1"/>
</dbReference>
<dbReference type="SUPFAM" id="SSF55729">
    <property type="entry name" value="Acyl-CoA N-acyltransferases (Nat)"/>
    <property type="match status" value="1"/>
</dbReference>
<name>A0ABU3KIR3_9BURK</name>
<dbReference type="InterPro" id="IPR000182">
    <property type="entry name" value="GNAT_dom"/>
</dbReference>
<dbReference type="Gene3D" id="3.10.129.10">
    <property type="entry name" value="Hotdog Thioesterase"/>
    <property type="match status" value="1"/>
</dbReference>
<dbReference type="CDD" id="cd00586">
    <property type="entry name" value="4HBT"/>
    <property type="match status" value="1"/>
</dbReference>
<dbReference type="SUPFAM" id="SSF54637">
    <property type="entry name" value="Thioesterase/thiol ester dehydrase-isomerase"/>
    <property type="match status" value="1"/>
</dbReference>
<accession>A0ABU3KIR3</accession>
<dbReference type="Proteomes" id="UP001321700">
    <property type="component" value="Unassembled WGS sequence"/>
</dbReference>
<dbReference type="InterPro" id="IPR016181">
    <property type="entry name" value="Acyl_CoA_acyltransferase"/>
</dbReference>
<reference evidence="4 5" key="1">
    <citation type="submission" date="2023-08" db="EMBL/GenBank/DDBJ databases">
        <title>Rhodoferax potami sp. nov. and Rhodoferax mekongensis sp. nov., isolated from the Mekong River in Thailand.</title>
        <authorList>
            <person name="Kitikhun S."/>
            <person name="Charoenyingcharoen P."/>
            <person name="Siriarchawattana P."/>
            <person name="Likhitrattanapisal S."/>
            <person name="Nilsakha T."/>
            <person name="Chanpet A."/>
            <person name="Rattanawaree P."/>
            <person name="Ingsriswang S."/>
        </authorList>
    </citation>
    <scope>NUCLEOTIDE SEQUENCE [LARGE SCALE GENOMIC DNA]</scope>
    <source>
        <strain evidence="4 5">TBRC 17660</strain>
    </source>
</reference>
<evidence type="ECO:0000256" key="2">
    <source>
        <dbReference type="ARBA" id="ARBA00022801"/>
    </source>
</evidence>
<dbReference type="GO" id="GO:0016787">
    <property type="term" value="F:hydrolase activity"/>
    <property type="evidence" value="ECO:0007669"/>
    <property type="project" value="UniProtKB-KW"/>
</dbReference>
<comment type="similarity">
    <text evidence="1">Belongs to the 4-hydroxybenzoyl-CoA thioesterase family.</text>
</comment>